<evidence type="ECO:0000259" key="2">
    <source>
        <dbReference type="PROSITE" id="PS51388"/>
    </source>
</evidence>
<protein>
    <submittedName>
        <fullName evidence="3">Putative dynamin family protein</fullName>
    </submittedName>
</protein>
<feature type="region of interest" description="Disordered" evidence="1">
    <location>
        <begin position="434"/>
        <end position="507"/>
    </location>
</feature>
<dbReference type="Gene3D" id="1.20.120.1240">
    <property type="entry name" value="Dynamin, middle domain"/>
    <property type="match status" value="1"/>
</dbReference>
<dbReference type="InterPro" id="IPR020850">
    <property type="entry name" value="GED_dom"/>
</dbReference>
<dbReference type="GO" id="GO:0005525">
    <property type="term" value="F:GTP binding"/>
    <property type="evidence" value="ECO:0007669"/>
    <property type="project" value="InterPro"/>
</dbReference>
<feature type="compositionally biased region" description="Basic and acidic residues" evidence="1">
    <location>
        <begin position="495"/>
        <end position="507"/>
    </location>
</feature>
<comment type="caution">
    <text evidence="3">The sequence shown here is derived from an EMBL/GenBank/DDBJ whole genome shotgun (WGS) entry which is preliminary data.</text>
</comment>
<dbReference type="SMART" id="SM00302">
    <property type="entry name" value="GED"/>
    <property type="match status" value="1"/>
</dbReference>
<feature type="compositionally biased region" description="Polar residues" evidence="1">
    <location>
        <begin position="353"/>
        <end position="364"/>
    </location>
</feature>
<dbReference type="PANTHER" id="PTHR11566:SF21">
    <property type="entry name" value="DYNAMIN RELATED PROTEIN 1, ISOFORM A"/>
    <property type="match status" value="1"/>
</dbReference>
<sequence>MDLGMSEDELLIQVRNSLGVNSTLFVPEKCFLLLAVRQIERLRQPSMRCLDATHRECIRILGQSLDQVKGPERFPKLKRRLLEEATQMVAGMRKKAEEILNYLIDIEEAYINIKHPDFDAMRCLTAVVEEREKQKNMNAQNPQRRGQQSYDQLMQAVSNQDAIKVELVRRLVLLYFAIVRKSIGDSVPKSVMNFLVNKSAKEIQNQLMRNLYKESLFQELMAEDDGITKRRIMCNERRNVLKEAMNILDDVSFQADTYSITEGTEGVAEDGHVTEEVYFREKRQKEQEKAKLAKEHDREKQWDQNKDSNVFSSGPLRSFQDGQQQGYTQKGRAGSPSQQTSTSQQDISYDQQGQTKYPSYSPSGIQPRIQGQAVPESLNQYDSSSTGVSSSTSKQNLSQSLRPPPSISPSQQQQYTKGVGSATVADANAIMSLFGSPTLNTSSSTFSQDSDKKDDDKDSIKKKEHRHHRDKDKDKDKSKDDDNDEKLNVLQQQQLKDKQKKKDKEGK</sequence>
<feature type="compositionally biased region" description="Basic and acidic residues" evidence="1">
    <location>
        <begin position="471"/>
        <end position="480"/>
    </location>
</feature>
<dbReference type="GO" id="GO:0008017">
    <property type="term" value="F:microtubule binding"/>
    <property type="evidence" value="ECO:0007669"/>
    <property type="project" value="TreeGrafter"/>
</dbReference>
<dbReference type="GO" id="GO:0005874">
    <property type="term" value="C:microtubule"/>
    <property type="evidence" value="ECO:0007669"/>
    <property type="project" value="TreeGrafter"/>
</dbReference>
<dbReference type="InterPro" id="IPR022812">
    <property type="entry name" value="Dynamin"/>
</dbReference>
<dbReference type="InterPro" id="IPR003130">
    <property type="entry name" value="GED"/>
</dbReference>
<name>A0A5J4W8W9_9EUKA</name>
<dbReference type="PROSITE" id="PS51388">
    <property type="entry name" value="GED"/>
    <property type="match status" value="1"/>
</dbReference>
<dbReference type="PANTHER" id="PTHR11566">
    <property type="entry name" value="DYNAMIN"/>
    <property type="match status" value="1"/>
</dbReference>
<dbReference type="InterPro" id="IPR000375">
    <property type="entry name" value="Dynamin_stalk"/>
</dbReference>
<dbReference type="GO" id="GO:0016020">
    <property type="term" value="C:membrane"/>
    <property type="evidence" value="ECO:0007669"/>
    <property type="project" value="TreeGrafter"/>
</dbReference>
<dbReference type="EMBL" id="SNRW01002906">
    <property type="protein sequence ID" value="KAA6391358.1"/>
    <property type="molecule type" value="Genomic_DNA"/>
</dbReference>
<dbReference type="GO" id="GO:0003924">
    <property type="term" value="F:GTPase activity"/>
    <property type="evidence" value="ECO:0007669"/>
    <property type="project" value="InterPro"/>
</dbReference>
<feature type="compositionally biased region" description="Basic and acidic residues" evidence="1">
    <location>
        <begin position="449"/>
        <end position="461"/>
    </location>
</feature>
<evidence type="ECO:0000313" key="4">
    <source>
        <dbReference type="Proteomes" id="UP000324800"/>
    </source>
</evidence>
<reference evidence="3 4" key="1">
    <citation type="submission" date="2019-03" db="EMBL/GenBank/DDBJ databases">
        <title>Single cell metagenomics reveals metabolic interactions within the superorganism composed of flagellate Streblomastix strix and complex community of Bacteroidetes bacteria on its surface.</title>
        <authorList>
            <person name="Treitli S.C."/>
            <person name="Kolisko M."/>
            <person name="Husnik F."/>
            <person name="Keeling P."/>
            <person name="Hampl V."/>
        </authorList>
    </citation>
    <scope>NUCLEOTIDE SEQUENCE [LARGE SCALE GENOMIC DNA]</scope>
    <source>
        <strain evidence="3">ST1C</strain>
    </source>
</reference>
<dbReference type="AlphaFoldDB" id="A0A5J4W8W9"/>
<organism evidence="3 4">
    <name type="scientific">Streblomastix strix</name>
    <dbReference type="NCBI Taxonomy" id="222440"/>
    <lineage>
        <taxon>Eukaryota</taxon>
        <taxon>Metamonada</taxon>
        <taxon>Preaxostyla</taxon>
        <taxon>Oxymonadida</taxon>
        <taxon>Streblomastigidae</taxon>
        <taxon>Streblomastix</taxon>
    </lineage>
</organism>
<dbReference type="GO" id="GO:0005737">
    <property type="term" value="C:cytoplasm"/>
    <property type="evidence" value="ECO:0007669"/>
    <property type="project" value="TreeGrafter"/>
</dbReference>
<dbReference type="Proteomes" id="UP000324800">
    <property type="component" value="Unassembled WGS sequence"/>
</dbReference>
<dbReference type="OrthoDB" id="5061070at2759"/>
<gene>
    <name evidence="3" type="ORF">EZS28_013118</name>
</gene>
<feature type="region of interest" description="Disordered" evidence="1">
    <location>
        <begin position="281"/>
        <end position="420"/>
    </location>
</feature>
<evidence type="ECO:0000256" key="1">
    <source>
        <dbReference type="SAM" id="MobiDB-lite"/>
    </source>
</evidence>
<feature type="compositionally biased region" description="Low complexity" evidence="1">
    <location>
        <begin position="335"/>
        <end position="352"/>
    </location>
</feature>
<feature type="domain" description="GED" evidence="2">
    <location>
        <begin position="165"/>
        <end position="256"/>
    </location>
</feature>
<evidence type="ECO:0000313" key="3">
    <source>
        <dbReference type="EMBL" id="KAA6391358.1"/>
    </source>
</evidence>
<dbReference type="Pfam" id="PF02212">
    <property type="entry name" value="GED"/>
    <property type="match status" value="1"/>
</dbReference>
<feature type="compositionally biased region" description="Low complexity" evidence="1">
    <location>
        <begin position="383"/>
        <end position="401"/>
    </location>
</feature>
<accession>A0A5J4W8W9</accession>
<proteinExistence type="predicted"/>
<feature type="compositionally biased region" description="Basic and acidic residues" evidence="1">
    <location>
        <begin position="281"/>
        <end position="306"/>
    </location>
</feature>
<dbReference type="Pfam" id="PF01031">
    <property type="entry name" value="Dynamin_M"/>
    <property type="match status" value="1"/>
</dbReference>